<keyword evidence="3" id="KW-1185">Reference proteome</keyword>
<keyword evidence="1" id="KW-0812">Transmembrane</keyword>
<protein>
    <submittedName>
        <fullName evidence="2">Copper resistance protein CopD</fullName>
    </submittedName>
</protein>
<dbReference type="InterPro" id="IPR007418">
    <property type="entry name" value="DUF474"/>
</dbReference>
<dbReference type="RefSeq" id="WP_106871135.1">
    <property type="nucleotide sequence ID" value="NZ_CP053841.1"/>
</dbReference>
<keyword evidence="1" id="KW-1133">Transmembrane helix</keyword>
<feature type="transmembrane region" description="Helical" evidence="1">
    <location>
        <begin position="88"/>
        <end position="111"/>
    </location>
</feature>
<dbReference type="OrthoDB" id="5955722at2"/>
<gene>
    <name evidence="2" type="ORF">CQ405_04610</name>
</gene>
<sequence>MSSIYPYTQIVHLFASVIFVGYLFFDVVILTMAKKNLSKESINTTDNAINSVSVKIMPACFLILVLSGGMMMSTWVGSKSGGYFTSDLQTLLVIKATLALILLIVIITNLVSKYILKKKGIFGNIHLFALITSAIIIFLAKYMFIA</sequence>
<proteinExistence type="predicted"/>
<feature type="transmembrane region" description="Helical" evidence="1">
    <location>
        <begin position="123"/>
        <end position="145"/>
    </location>
</feature>
<dbReference type="Proteomes" id="UP000240535">
    <property type="component" value="Unassembled WGS sequence"/>
</dbReference>
<organism evidence="2 3">
    <name type="scientific">Campylobacter blaseri</name>
    <dbReference type="NCBI Taxonomy" id="2042961"/>
    <lineage>
        <taxon>Bacteria</taxon>
        <taxon>Pseudomonadati</taxon>
        <taxon>Campylobacterota</taxon>
        <taxon>Epsilonproteobacteria</taxon>
        <taxon>Campylobacterales</taxon>
        <taxon>Campylobacteraceae</taxon>
        <taxon>Campylobacter</taxon>
    </lineage>
</organism>
<feature type="transmembrane region" description="Helical" evidence="1">
    <location>
        <begin position="54"/>
        <end position="76"/>
    </location>
</feature>
<evidence type="ECO:0000313" key="2">
    <source>
        <dbReference type="EMBL" id="PSM52339.1"/>
    </source>
</evidence>
<reference evidence="3" key="1">
    <citation type="submission" date="2017-10" db="EMBL/GenBank/DDBJ databases">
        <title>Campylobacter species from seals.</title>
        <authorList>
            <person name="Gilbert M.J."/>
            <person name="Zomer A.L."/>
            <person name="Timmerman A.J."/>
            <person name="Duim B."/>
            <person name="Wagenaar J.A."/>
        </authorList>
    </citation>
    <scope>NUCLEOTIDE SEQUENCE [LARGE SCALE GENOMIC DNA]</scope>
    <source>
        <strain evidence="3">17S00004-5</strain>
    </source>
</reference>
<name>A0A2P8R1G6_9BACT</name>
<evidence type="ECO:0000313" key="3">
    <source>
        <dbReference type="Proteomes" id="UP000240535"/>
    </source>
</evidence>
<dbReference type="AlphaFoldDB" id="A0A2P8R1G6"/>
<dbReference type="EMBL" id="PDHH01000003">
    <property type="protein sequence ID" value="PSM52339.1"/>
    <property type="molecule type" value="Genomic_DNA"/>
</dbReference>
<evidence type="ECO:0000256" key="1">
    <source>
        <dbReference type="SAM" id="Phobius"/>
    </source>
</evidence>
<comment type="caution">
    <text evidence="2">The sequence shown here is derived from an EMBL/GenBank/DDBJ whole genome shotgun (WGS) entry which is preliminary data.</text>
</comment>
<keyword evidence="1" id="KW-0472">Membrane</keyword>
<accession>A0A2P8R1G6</accession>
<feature type="transmembrane region" description="Helical" evidence="1">
    <location>
        <begin position="12"/>
        <end position="33"/>
    </location>
</feature>
<dbReference type="PIRSF" id="PIRSF015875">
    <property type="entry name" value="UCP015875"/>
    <property type="match status" value="1"/>
</dbReference>